<evidence type="ECO:0000256" key="9">
    <source>
        <dbReference type="SAM" id="MobiDB-lite"/>
    </source>
</evidence>
<keyword evidence="8 11" id="KW-0687">Ribonucleoprotein</keyword>
<evidence type="ECO:0000259" key="10">
    <source>
        <dbReference type="PROSITE" id="PS51358"/>
    </source>
</evidence>
<accession>K0KJS9</accession>
<evidence type="ECO:0000256" key="6">
    <source>
        <dbReference type="ARBA" id="ARBA00023187"/>
    </source>
</evidence>
<dbReference type="Gene3D" id="1.10.246.90">
    <property type="entry name" value="Nop domain"/>
    <property type="match status" value="1"/>
</dbReference>
<sequence length="480" mass="53384">MSLNDELLKDLDSDSDFESEKEEVENVEIKELKDISSKDNSGDIPMDDVETQLNQLINSGKDVSTGDLLSRIDLSTIQDVTKISKLSHKIGPILDKIQQYKAQPVSKKEEYDFLIGVNDLSVEITNEIFLVHDFIKAHYRRRFPELESLIPNSFEYSKIVKTLGNNLDISQDELSFISKEKVLVLTMSVIQAKDNTQELSPSDLQKVIAACDLLLELDSSRREITEYVASRLSVFAPNLAAIVGSYTASQFMSVLGGLKGLSQTPSCNIPSLGNKRAVGIGFGQSGVRQQGILFYSDLIQSVDPDIRKQAMRIVSGKIILAARMDFASSVPDGSRGQKWRREIDEKIDKLQEPPENKAPKALPAPIDKPSKKRAGRKYRKMRERVQSSELRKAQNRMEFGKVENSVTDGFGEEIGLGMSGSLSGIAVNTNTNAKVSKAMKNRLEKATENSEQFNMAVLNFGNTDNAKSLENGRDGKRIKR</sequence>
<comment type="subcellular location">
    <subcellularLocation>
        <location evidence="1">Nucleus</location>
    </subcellularLocation>
</comment>
<evidence type="ECO:0000256" key="7">
    <source>
        <dbReference type="ARBA" id="ARBA00023242"/>
    </source>
</evidence>
<evidence type="ECO:0000256" key="4">
    <source>
        <dbReference type="ARBA" id="ARBA00022728"/>
    </source>
</evidence>
<dbReference type="Pfam" id="PF01798">
    <property type="entry name" value="Nop"/>
    <property type="match status" value="1"/>
</dbReference>
<dbReference type="Pfam" id="PF09785">
    <property type="entry name" value="Prp31_C"/>
    <property type="match status" value="1"/>
</dbReference>
<dbReference type="PANTHER" id="PTHR13904:SF0">
    <property type="entry name" value="U4_U6 SMALL NUCLEAR RIBONUCLEOPROTEIN PRP31"/>
    <property type="match status" value="1"/>
</dbReference>
<keyword evidence="3" id="KW-0507">mRNA processing</keyword>
<proteinExistence type="inferred from homology"/>
<evidence type="ECO:0000256" key="2">
    <source>
        <dbReference type="ARBA" id="ARBA00005572"/>
    </source>
</evidence>
<dbReference type="FunCoup" id="K0KJS9">
    <property type="interactions" value="1211"/>
</dbReference>
<dbReference type="GO" id="GO:0071011">
    <property type="term" value="C:precatalytic spliceosome"/>
    <property type="evidence" value="ECO:0007669"/>
    <property type="project" value="TreeGrafter"/>
</dbReference>
<feature type="region of interest" description="Disordered" evidence="9">
    <location>
        <begin position="1"/>
        <end position="44"/>
    </location>
</feature>
<dbReference type="GO" id="GO:0000244">
    <property type="term" value="P:spliceosomal tri-snRNP complex assembly"/>
    <property type="evidence" value="ECO:0007669"/>
    <property type="project" value="InterPro"/>
</dbReference>
<gene>
    <name evidence="11" type="primary">PRP31</name>
    <name evidence="11" type="ORF">BN7_1947</name>
</gene>
<comment type="caution">
    <text evidence="11">The sequence shown here is derived from an EMBL/GenBank/DDBJ whole genome shotgun (WGS) entry which is preliminary data.</text>
</comment>
<dbReference type="PROSITE" id="PS51358">
    <property type="entry name" value="NOP"/>
    <property type="match status" value="1"/>
</dbReference>
<dbReference type="InterPro" id="IPR012976">
    <property type="entry name" value="NOSIC"/>
</dbReference>
<dbReference type="InterPro" id="IPR027105">
    <property type="entry name" value="Prp31"/>
</dbReference>
<feature type="compositionally biased region" description="Basic and acidic residues" evidence="9">
    <location>
        <begin position="348"/>
        <end position="358"/>
    </location>
</feature>
<keyword evidence="6" id="KW-0508">mRNA splicing</keyword>
<keyword evidence="5" id="KW-0694">RNA-binding</keyword>
<dbReference type="GO" id="GO:0005687">
    <property type="term" value="C:U4 snRNP"/>
    <property type="evidence" value="ECO:0007669"/>
    <property type="project" value="TreeGrafter"/>
</dbReference>
<dbReference type="PANTHER" id="PTHR13904">
    <property type="entry name" value="PRE-MRNA SPLICING FACTOR PRP31"/>
    <property type="match status" value="1"/>
</dbReference>
<dbReference type="eggNOG" id="KOG2574">
    <property type="taxonomic scope" value="Eukaryota"/>
</dbReference>
<evidence type="ECO:0000256" key="1">
    <source>
        <dbReference type="ARBA" id="ARBA00004123"/>
    </source>
</evidence>
<evidence type="ECO:0000256" key="8">
    <source>
        <dbReference type="ARBA" id="ARBA00023274"/>
    </source>
</evidence>
<feature type="region of interest" description="Disordered" evidence="9">
    <location>
        <begin position="348"/>
        <end position="388"/>
    </location>
</feature>
<dbReference type="InterPro" id="IPR042239">
    <property type="entry name" value="Nop_C"/>
</dbReference>
<dbReference type="InterPro" id="IPR036070">
    <property type="entry name" value="Nop_dom_sf"/>
</dbReference>
<organism evidence="11 12">
    <name type="scientific">Wickerhamomyces ciferrii (strain ATCC 14091 / BCRC 22168 / CBS 111 / JCM 3599 / NBRC 0793 / NRRL Y-1031 F-60-10)</name>
    <name type="common">Yeast</name>
    <name type="synonym">Pichia ciferrii</name>
    <dbReference type="NCBI Taxonomy" id="1206466"/>
    <lineage>
        <taxon>Eukaryota</taxon>
        <taxon>Fungi</taxon>
        <taxon>Dikarya</taxon>
        <taxon>Ascomycota</taxon>
        <taxon>Saccharomycotina</taxon>
        <taxon>Saccharomycetes</taxon>
        <taxon>Phaffomycetales</taxon>
        <taxon>Wickerhamomycetaceae</taxon>
        <taxon>Wickerhamomyces</taxon>
    </lineage>
</organism>
<dbReference type="SMART" id="SM00931">
    <property type="entry name" value="NOSIC"/>
    <property type="match status" value="1"/>
</dbReference>
<keyword evidence="12" id="KW-1185">Reference proteome</keyword>
<evidence type="ECO:0000313" key="11">
    <source>
        <dbReference type="EMBL" id="CCH42402.1"/>
    </source>
</evidence>
<evidence type="ECO:0000256" key="3">
    <source>
        <dbReference type="ARBA" id="ARBA00022664"/>
    </source>
</evidence>
<dbReference type="SUPFAM" id="SSF89124">
    <property type="entry name" value="Nop domain"/>
    <property type="match status" value="1"/>
</dbReference>
<dbReference type="Gene3D" id="1.10.287.4070">
    <property type="match status" value="1"/>
</dbReference>
<feature type="compositionally biased region" description="Acidic residues" evidence="9">
    <location>
        <begin position="13"/>
        <end position="26"/>
    </location>
</feature>
<reference evidence="11 12" key="1">
    <citation type="journal article" date="2012" name="Eukaryot. Cell">
        <title>Draft genome sequence of Wickerhamomyces ciferrii NRRL Y-1031 F-60-10.</title>
        <authorList>
            <person name="Schneider J."/>
            <person name="Andrea H."/>
            <person name="Blom J."/>
            <person name="Jaenicke S."/>
            <person name="Ruckert C."/>
            <person name="Schorsch C."/>
            <person name="Szczepanowski R."/>
            <person name="Farwick M."/>
            <person name="Goesmann A."/>
            <person name="Puhler A."/>
            <person name="Schaffer S."/>
            <person name="Tauch A."/>
            <person name="Kohler T."/>
            <person name="Brinkrolf K."/>
        </authorList>
    </citation>
    <scope>NUCLEOTIDE SEQUENCE [LARGE SCALE GENOMIC DNA]</scope>
    <source>
        <strain evidence="12">ATCC 14091 / BCRC 22168 / CBS 111 / JCM 3599 / NBRC 0793 / NRRL Y-1031 F-60-10</strain>
    </source>
</reference>
<dbReference type="InterPro" id="IPR019175">
    <property type="entry name" value="Prp31_C"/>
</dbReference>
<dbReference type="EMBL" id="CAIF01000043">
    <property type="protein sequence ID" value="CCH42402.1"/>
    <property type="molecule type" value="Genomic_DNA"/>
</dbReference>
<keyword evidence="7" id="KW-0539">Nucleus</keyword>
<dbReference type="InParanoid" id="K0KJS9"/>
<evidence type="ECO:0000313" key="12">
    <source>
        <dbReference type="Proteomes" id="UP000009328"/>
    </source>
</evidence>
<dbReference type="HOGENOM" id="CLU_026337_2_0_1"/>
<dbReference type="FunFam" id="1.10.246.90:FF:000002">
    <property type="entry name" value="U4/U6 small nuclear ribonucleoprotein Prp31"/>
    <property type="match status" value="1"/>
</dbReference>
<feature type="compositionally biased region" description="Basic and acidic residues" evidence="9">
    <location>
        <begin position="27"/>
        <end position="41"/>
    </location>
</feature>
<feature type="domain" description="Nop" evidence="10">
    <location>
        <begin position="235"/>
        <end position="352"/>
    </location>
</feature>
<feature type="compositionally biased region" description="Basic and acidic residues" evidence="9">
    <location>
        <begin position="1"/>
        <end position="12"/>
    </location>
</feature>
<dbReference type="InterPro" id="IPR002687">
    <property type="entry name" value="Nop_dom"/>
</dbReference>
<dbReference type="Proteomes" id="UP000009328">
    <property type="component" value="Unassembled WGS sequence"/>
</dbReference>
<dbReference type="AlphaFoldDB" id="K0KJS9"/>
<protein>
    <submittedName>
        <fullName evidence="11">U4/U6 small nuclear ribonucleoprotein</fullName>
    </submittedName>
</protein>
<evidence type="ECO:0000256" key="5">
    <source>
        <dbReference type="ARBA" id="ARBA00022884"/>
    </source>
</evidence>
<comment type="similarity">
    <text evidence="2">Belongs to the PRP31 family.</text>
</comment>
<keyword evidence="4" id="KW-0747">Spliceosome</keyword>
<name>K0KJS9_WICCF</name>
<dbReference type="GO" id="GO:0003723">
    <property type="term" value="F:RNA binding"/>
    <property type="evidence" value="ECO:0007669"/>
    <property type="project" value="UniProtKB-KW"/>
</dbReference>
<feature type="compositionally biased region" description="Basic residues" evidence="9">
    <location>
        <begin position="370"/>
        <end position="382"/>
    </location>
</feature>
<dbReference type="GO" id="GO:0046540">
    <property type="term" value="C:U4/U6 x U5 tri-snRNP complex"/>
    <property type="evidence" value="ECO:0007669"/>
    <property type="project" value="InterPro"/>
</dbReference>
<dbReference type="STRING" id="1206466.K0KJS9"/>